<dbReference type="Proteomes" id="UP000007015">
    <property type="component" value="Chromosome 7"/>
</dbReference>
<feature type="domain" description="DUF4220" evidence="2">
    <location>
        <begin position="68"/>
        <end position="452"/>
    </location>
</feature>
<dbReference type="EMBL" id="CM000132">
    <property type="protein sequence ID" value="EEC81469.1"/>
    <property type="molecule type" value="Genomic_DNA"/>
</dbReference>
<feature type="transmembrane region" description="Helical" evidence="1">
    <location>
        <begin position="27"/>
        <end position="47"/>
    </location>
</feature>
<name>B8B724_ORYSI</name>
<dbReference type="InterPro" id="IPR007658">
    <property type="entry name" value="DUF594"/>
</dbReference>
<proteinExistence type="predicted"/>
<reference evidence="3 4" key="1">
    <citation type="journal article" date="2005" name="PLoS Biol.">
        <title>The genomes of Oryza sativa: a history of duplications.</title>
        <authorList>
            <person name="Yu J."/>
            <person name="Wang J."/>
            <person name="Lin W."/>
            <person name="Li S."/>
            <person name="Li H."/>
            <person name="Zhou J."/>
            <person name="Ni P."/>
            <person name="Dong W."/>
            <person name="Hu S."/>
            <person name="Zeng C."/>
            <person name="Zhang J."/>
            <person name="Zhang Y."/>
            <person name="Li R."/>
            <person name="Xu Z."/>
            <person name="Li S."/>
            <person name="Li X."/>
            <person name="Zheng H."/>
            <person name="Cong L."/>
            <person name="Lin L."/>
            <person name="Yin J."/>
            <person name="Geng J."/>
            <person name="Li G."/>
            <person name="Shi J."/>
            <person name="Liu J."/>
            <person name="Lv H."/>
            <person name="Li J."/>
            <person name="Wang J."/>
            <person name="Deng Y."/>
            <person name="Ran L."/>
            <person name="Shi X."/>
            <person name="Wang X."/>
            <person name="Wu Q."/>
            <person name="Li C."/>
            <person name="Ren X."/>
            <person name="Wang J."/>
            <person name="Wang X."/>
            <person name="Li D."/>
            <person name="Liu D."/>
            <person name="Zhang X."/>
            <person name="Ji Z."/>
            <person name="Zhao W."/>
            <person name="Sun Y."/>
            <person name="Zhang Z."/>
            <person name="Bao J."/>
            <person name="Han Y."/>
            <person name="Dong L."/>
            <person name="Ji J."/>
            <person name="Chen P."/>
            <person name="Wu S."/>
            <person name="Liu J."/>
            <person name="Xiao Y."/>
            <person name="Bu D."/>
            <person name="Tan J."/>
            <person name="Yang L."/>
            <person name="Ye C."/>
            <person name="Zhang J."/>
            <person name="Xu J."/>
            <person name="Zhou Y."/>
            <person name="Yu Y."/>
            <person name="Zhang B."/>
            <person name="Zhuang S."/>
            <person name="Wei H."/>
            <person name="Liu B."/>
            <person name="Lei M."/>
            <person name="Yu H."/>
            <person name="Li Y."/>
            <person name="Xu H."/>
            <person name="Wei S."/>
            <person name="He X."/>
            <person name="Fang L."/>
            <person name="Zhang Z."/>
            <person name="Zhang Y."/>
            <person name="Huang X."/>
            <person name="Su Z."/>
            <person name="Tong W."/>
            <person name="Li J."/>
            <person name="Tong Z."/>
            <person name="Li S."/>
            <person name="Ye J."/>
            <person name="Wang L."/>
            <person name="Fang L."/>
            <person name="Lei T."/>
            <person name="Chen C."/>
            <person name="Chen H."/>
            <person name="Xu Z."/>
            <person name="Li H."/>
            <person name="Huang H."/>
            <person name="Zhang F."/>
            <person name="Xu H."/>
            <person name="Li N."/>
            <person name="Zhao C."/>
            <person name="Li S."/>
            <person name="Dong L."/>
            <person name="Huang Y."/>
            <person name="Li L."/>
            <person name="Xi Y."/>
            <person name="Qi Q."/>
            <person name="Li W."/>
            <person name="Zhang B."/>
            <person name="Hu W."/>
            <person name="Zhang Y."/>
            <person name="Tian X."/>
            <person name="Jiao Y."/>
            <person name="Liang X."/>
            <person name="Jin J."/>
            <person name="Gao L."/>
            <person name="Zheng W."/>
            <person name="Hao B."/>
            <person name="Liu S."/>
            <person name="Wang W."/>
            <person name="Yuan L."/>
            <person name="Cao M."/>
            <person name="McDermott J."/>
            <person name="Samudrala R."/>
            <person name="Wang J."/>
            <person name="Wong G.K."/>
            <person name="Yang H."/>
        </authorList>
    </citation>
    <scope>NUCLEOTIDE SEQUENCE [LARGE SCALE GENOMIC DNA]</scope>
    <source>
        <strain evidence="4">cv. 93-11</strain>
    </source>
</reference>
<feature type="transmembrane region" description="Helical" evidence="1">
    <location>
        <begin position="372"/>
        <end position="394"/>
    </location>
</feature>
<dbReference type="STRING" id="39946.B8B724"/>
<sequence length="847" mass="94083">MMEACPGEDWRVVPNLPEATAYINGKLVTLNVVVVGTSIYAGILVGIGLYRPRYRNHHAFVRLLIYGANTLFLPIISYLLSLDASMDSVLRPDPGFLQLTSYYIERSLLTELLLIWACLIQLLQTVGISNAATVAADDREAGRNTGLPVAPLLQTIWAAYVVLSQTYLSFHFYADVSELVLLGAFALMFARLVLKCFAFLMAQRSLALRLSPRLIVGYIKQLLQEEDSQSHGQPPQLIVMGEEREQVDEQPHGYTADETGYARAHDFIWQLLRSTSHDRLLGVITNELSFLHDFYFSSVPISYSKRCLPILSLLISLLTICYCLLVGIRVTYRYSYPDPGTDPDEYWSQLVIERDCRNGTTGGDSSSSSSDFVFAGSSLYDLVPIFALLALVMLAEVREVASCICCNWGKVALICRQLYSNKQLLMLYPAVLRFRCNLLNPLEDKMRQCSIILPFYSRKHIITALHHLLIGKFTKNVKVPAAVKAAIVNALGSNNGQLSNGVGFLLQLQDHGGREFLWACIDGKATSDVILAWHIATSILEMKLVQGQQNANSSDNQIIAATHLSRYLAYVVKCWPELLPDDDKWSKRLYDDVSKDSMRVLAMARRGGDGGYKKVMELLTEKSEHEVVKNGVRLGRQLMELEDEAAAWRLLAGVWSEMILYVAPSENLSAHSDAIARGGELITVVWALLMHLGIYTRPSADANSVLSIIHRERTKASQLRLRRRDAALRRPPRLLLARGKTTAAQHVTARHLDHTFEKLASAHLQLVVAPSLVDALRGSPTKPLALPNHTHHLPLRLHRRGALPLSISLTTPAAKLLAVTTSSAAAAACFGERWGDDDRESCTSSAI</sequence>
<dbReference type="Gramene" id="BGIOSGA024870-TA">
    <property type="protein sequence ID" value="BGIOSGA024870-PA"/>
    <property type="gene ID" value="BGIOSGA024870"/>
</dbReference>
<feature type="transmembrane region" description="Helical" evidence="1">
    <location>
        <begin position="180"/>
        <end position="202"/>
    </location>
</feature>
<evidence type="ECO:0000256" key="1">
    <source>
        <dbReference type="SAM" id="Phobius"/>
    </source>
</evidence>
<accession>B8B724</accession>
<dbReference type="OMA" id="PPLIVGY"/>
<keyword evidence="1" id="KW-1133">Transmembrane helix</keyword>
<evidence type="ECO:0000313" key="3">
    <source>
        <dbReference type="EMBL" id="EEC81469.1"/>
    </source>
</evidence>
<dbReference type="Pfam" id="PF13968">
    <property type="entry name" value="DUF4220"/>
    <property type="match status" value="1"/>
</dbReference>
<dbReference type="InterPro" id="IPR025315">
    <property type="entry name" value="DUF4220"/>
</dbReference>
<protein>
    <recommendedName>
        <fullName evidence="2">DUF4220 domain-containing protein</fullName>
    </recommendedName>
</protein>
<feature type="transmembrane region" description="Helical" evidence="1">
    <location>
        <begin position="147"/>
        <end position="168"/>
    </location>
</feature>
<keyword evidence="1" id="KW-0472">Membrane</keyword>
<dbReference type="PANTHER" id="PTHR31325">
    <property type="entry name" value="OS01G0798800 PROTEIN-RELATED"/>
    <property type="match status" value="1"/>
</dbReference>
<gene>
    <name evidence="3" type="ORF">OsI_24788</name>
</gene>
<evidence type="ECO:0000259" key="2">
    <source>
        <dbReference type="Pfam" id="PF13968"/>
    </source>
</evidence>
<evidence type="ECO:0000313" key="4">
    <source>
        <dbReference type="Proteomes" id="UP000007015"/>
    </source>
</evidence>
<feature type="transmembrane region" description="Helical" evidence="1">
    <location>
        <begin position="113"/>
        <end position="135"/>
    </location>
</feature>
<feature type="transmembrane region" description="Helical" evidence="1">
    <location>
        <begin position="59"/>
        <end position="80"/>
    </location>
</feature>
<organism evidence="3 4">
    <name type="scientific">Oryza sativa subsp. indica</name>
    <name type="common">Rice</name>
    <dbReference type="NCBI Taxonomy" id="39946"/>
    <lineage>
        <taxon>Eukaryota</taxon>
        <taxon>Viridiplantae</taxon>
        <taxon>Streptophyta</taxon>
        <taxon>Embryophyta</taxon>
        <taxon>Tracheophyta</taxon>
        <taxon>Spermatophyta</taxon>
        <taxon>Magnoliopsida</taxon>
        <taxon>Liliopsida</taxon>
        <taxon>Poales</taxon>
        <taxon>Poaceae</taxon>
        <taxon>BOP clade</taxon>
        <taxon>Oryzoideae</taxon>
        <taxon>Oryzeae</taxon>
        <taxon>Oryzinae</taxon>
        <taxon>Oryza</taxon>
        <taxon>Oryza sativa</taxon>
    </lineage>
</organism>
<dbReference type="Pfam" id="PF04578">
    <property type="entry name" value="DUF594"/>
    <property type="match status" value="1"/>
</dbReference>
<keyword evidence="1" id="KW-0812">Transmembrane</keyword>
<feature type="transmembrane region" description="Helical" evidence="1">
    <location>
        <begin position="310"/>
        <end position="332"/>
    </location>
</feature>
<dbReference type="AlphaFoldDB" id="B8B724"/>
<keyword evidence="4" id="KW-1185">Reference proteome</keyword>
<dbReference type="HOGENOM" id="CLU_008762_0_0_1"/>